<dbReference type="SUPFAM" id="SSF142906">
    <property type="entry name" value="YjbR-like"/>
    <property type="match status" value="1"/>
</dbReference>
<dbReference type="PANTHER" id="PTHR35145">
    <property type="entry name" value="CYTOPLASMIC PROTEIN-RELATED"/>
    <property type="match status" value="1"/>
</dbReference>
<organism evidence="1 2">
    <name type="scientific">Zhihengliuella flava</name>
    <dbReference type="NCBI Taxonomy" id="1285193"/>
    <lineage>
        <taxon>Bacteria</taxon>
        <taxon>Bacillati</taxon>
        <taxon>Actinomycetota</taxon>
        <taxon>Actinomycetes</taxon>
        <taxon>Micrococcales</taxon>
        <taxon>Micrococcaceae</taxon>
        <taxon>Zhihengliuella</taxon>
    </lineage>
</organism>
<evidence type="ECO:0000313" key="2">
    <source>
        <dbReference type="Proteomes" id="UP000625033"/>
    </source>
</evidence>
<keyword evidence="2" id="KW-1185">Reference proteome</keyword>
<dbReference type="PANTHER" id="PTHR35145:SF1">
    <property type="entry name" value="CYTOPLASMIC PROTEIN"/>
    <property type="match status" value="1"/>
</dbReference>
<gene>
    <name evidence="1" type="ORF">IW252_001771</name>
</gene>
<name>A0A931D5W7_9MICC</name>
<reference evidence="1" key="1">
    <citation type="submission" date="2020-11" db="EMBL/GenBank/DDBJ databases">
        <title>Sequencing the genomes of 1000 actinobacteria strains.</title>
        <authorList>
            <person name="Klenk H.-P."/>
        </authorList>
    </citation>
    <scope>NUCLEOTIDE SEQUENCE</scope>
    <source>
        <strain evidence="1">DSM 26152</strain>
    </source>
</reference>
<sequence>MTGPAGAQLGFDAARRLCVDRPGAFEDTPFGPDRYVYKVRGRAGSQPKMFALLWSEADAVAGVGGAVGATPGSPGPARLNLKVEPALGEQLRAAHPQITPGYHMNKRHWVTVVCAGLERQMLADLVEDSYDLVVASLPRGDREALGWRRLAEG</sequence>
<dbReference type="EMBL" id="JADOTZ010000001">
    <property type="protein sequence ID" value="MBG6085004.1"/>
    <property type="molecule type" value="Genomic_DNA"/>
</dbReference>
<dbReference type="Pfam" id="PF04237">
    <property type="entry name" value="YjbR"/>
    <property type="match status" value="1"/>
</dbReference>
<accession>A0A931D5W7</accession>
<proteinExistence type="predicted"/>
<dbReference type="InterPro" id="IPR038056">
    <property type="entry name" value="YjbR-like_sf"/>
</dbReference>
<dbReference type="InterPro" id="IPR058532">
    <property type="entry name" value="YjbR/MT2646/Rv2570-like"/>
</dbReference>
<comment type="caution">
    <text evidence="1">The sequence shown here is derived from an EMBL/GenBank/DDBJ whole genome shotgun (WGS) entry which is preliminary data.</text>
</comment>
<protein>
    <submittedName>
        <fullName evidence="1">DNA-binding protein (MmcQ/YjbR family)</fullName>
    </submittedName>
</protein>
<evidence type="ECO:0000313" key="1">
    <source>
        <dbReference type="EMBL" id="MBG6085004.1"/>
    </source>
</evidence>
<keyword evidence="1" id="KW-0238">DNA-binding</keyword>
<dbReference type="InterPro" id="IPR007351">
    <property type="entry name" value="YjbR"/>
</dbReference>
<dbReference type="Gene3D" id="3.90.1150.30">
    <property type="match status" value="1"/>
</dbReference>
<dbReference type="Proteomes" id="UP000625033">
    <property type="component" value="Unassembled WGS sequence"/>
</dbReference>
<dbReference type="GO" id="GO:0003677">
    <property type="term" value="F:DNA binding"/>
    <property type="evidence" value="ECO:0007669"/>
    <property type="project" value="UniProtKB-KW"/>
</dbReference>
<dbReference type="RefSeq" id="WP_331271498.1">
    <property type="nucleotide sequence ID" value="NZ_JADOTZ010000001.1"/>
</dbReference>
<dbReference type="AlphaFoldDB" id="A0A931D5W7"/>